<dbReference type="OrthoDB" id="5240615at2"/>
<dbReference type="EMBL" id="CP023699">
    <property type="protein sequence ID" value="QEU96637.1"/>
    <property type="molecule type" value="Genomic_DNA"/>
</dbReference>
<keyword evidence="2" id="KW-1185">Reference proteome</keyword>
<reference evidence="1 2" key="1">
    <citation type="submission" date="2017-09" db="EMBL/GenBank/DDBJ databases">
        <authorList>
            <person name="Lee N."/>
            <person name="Cho B.-K."/>
        </authorList>
    </citation>
    <scope>NUCLEOTIDE SEQUENCE [LARGE SCALE GENOMIC DNA]</scope>
    <source>
        <strain evidence="1 2">ATCC 12853</strain>
    </source>
</reference>
<gene>
    <name evidence="1" type="ORF">CP970_41920</name>
</gene>
<dbReference type="AlphaFoldDB" id="A0A5J6GN03"/>
<sequence length="66" mass="6742">MNSMSTAASTVSVDEVRTQVSTVGAPGAGATRPPGIVPGAAEAGWCELRGRLAWVEARTHADGFDD</sequence>
<dbReference type="RefSeq" id="WP_055552302.1">
    <property type="nucleotide sequence ID" value="NZ_CP023699.1"/>
</dbReference>
<accession>A0A5J6GN03</accession>
<evidence type="ECO:0000313" key="2">
    <source>
        <dbReference type="Proteomes" id="UP000325529"/>
    </source>
</evidence>
<evidence type="ECO:0000313" key="1">
    <source>
        <dbReference type="EMBL" id="QEU96637.1"/>
    </source>
</evidence>
<protein>
    <submittedName>
        <fullName evidence="1">Uncharacterized protein</fullName>
    </submittedName>
</protein>
<organism evidence="1 2">
    <name type="scientific">Streptomyces kanamyceticus</name>
    <dbReference type="NCBI Taxonomy" id="1967"/>
    <lineage>
        <taxon>Bacteria</taxon>
        <taxon>Bacillati</taxon>
        <taxon>Actinomycetota</taxon>
        <taxon>Actinomycetes</taxon>
        <taxon>Kitasatosporales</taxon>
        <taxon>Streptomycetaceae</taxon>
        <taxon>Streptomyces</taxon>
    </lineage>
</organism>
<proteinExistence type="predicted"/>
<dbReference type="KEGG" id="ska:CP970_41920"/>
<name>A0A5J6GN03_STRKN</name>
<dbReference type="Proteomes" id="UP000325529">
    <property type="component" value="Chromosome"/>
</dbReference>